<dbReference type="EMBL" id="CP002108">
    <property type="protein sequence ID" value="ADR23893.1"/>
    <property type="molecule type" value="Genomic_DNA"/>
</dbReference>
<gene>
    <name evidence="1" type="ordered locus">MSB_A0374</name>
</gene>
<protein>
    <submittedName>
        <fullName evidence="1">Uncharacterized protein</fullName>
    </submittedName>
</protein>
<proteinExistence type="predicted"/>
<reference evidence="2" key="1">
    <citation type="submission" date="2010-07" db="EMBL/GenBank/DDBJ databases">
        <title>Genome sequence of Mycoplasma leachii PG50 MU clone A8.</title>
        <authorList>
            <person name="Wise K."/>
            <person name="Calcutt M.J."/>
            <person name="Foecking M.F."/>
            <person name="Madupu R."/>
            <person name="DeBoy R.T."/>
            <person name="Roske K."/>
            <person name="Martin T.R."/>
            <person name="Hvinden M.L."/>
            <person name="Durkin A.S."/>
            <person name="Glass J."/>
            <person name="Methe B.A."/>
        </authorList>
    </citation>
    <scope>NUCLEOTIDE SEQUENCE [LARGE SCALE GENOMIC DNA]</scope>
    <source>
        <strain evidence="2">DSM 21131 / NCTC 10133 / N29 / PG50</strain>
    </source>
</reference>
<evidence type="ECO:0000313" key="1">
    <source>
        <dbReference type="EMBL" id="ADR23893.1"/>
    </source>
</evidence>
<sequence length="41" mass="4939">MFLFLISLNWTFNWSAKINSLANKLTVEWAFVIELLFFNKK</sequence>
<dbReference type="AlphaFoldDB" id="E4PTZ3"/>
<dbReference type="Proteomes" id="UP000008712">
    <property type="component" value="Chromosome"/>
</dbReference>
<organism evidence="1 2">
    <name type="scientific">Mycoplasma leachii (strain DSM 21131 / NCTC 10133 / N29 / PG50)</name>
    <dbReference type="NCBI Taxonomy" id="880447"/>
    <lineage>
        <taxon>Bacteria</taxon>
        <taxon>Bacillati</taxon>
        <taxon>Mycoplasmatota</taxon>
        <taxon>Mollicutes</taxon>
        <taxon>Mycoplasmataceae</taxon>
        <taxon>Mycoplasma</taxon>
    </lineage>
</organism>
<dbReference type="KEGG" id="mlc:MSB_A0374"/>
<accession>E4PTZ3</accession>
<keyword evidence="2" id="KW-1185">Reference proteome</keyword>
<dbReference type="HOGENOM" id="CLU_3273046_0_0_14"/>
<reference evidence="1 2" key="2">
    <citation type="journal article" date="2012" name="J. Bacteriol.">
        <title>Complete Genome Sequences of Mycoplasma leachii Strain PG50T and the Pathogenic Mycoplasma mycoides subsp. mycoides Small Colony Biotype Strain Gladysdale.</title>
        <authorList>
            <person name="Wise K.S."/>
            <person name="Calcutt M.J."/>
            <person name="Foecking M.F."/>
            <person name="Madupu R."/>
            <person name="Deboy R.T."/>
            <person name="Roske K."/>
            <person name="Hvinden M.L."/>
            <person name="Martin T.R."/>
            <person name="Durkin A.S."/>
            <person name="Glass J.I."/>
            <person name="Methe B.A."/>
        </authorList>
    </citation>
    <scope>NUCLEOTIDE SEQUENCE [LARGE SCALE GENOMIC DNA]</scope>
    <source>
        <strain evidence="2">DSM 21131 / NCTC 10133 / N29 / PG50</strain>
    </source>
</reference>
<evidence type="ECO:0000313" key="2">
    <source>
        <dbReference type="Proteomes" id="UP000008712"/>
    </source>
</evidence>
<name>E4PTZ3_MYCLG</name>